<name>A0A0E9NBL0_SAICN</name>
<evidence type="ECO:0000256" key="9">
    <source>
        <dbReference type="ARBA" id="ARBA00022737"/>
    </source>
</evidence>
<evidence type="ECO:0000256" key="18">
    <source>
        <dbReference type="ARBA" id="ARBA00047682"/>
    </source>
</evidence>
<evidence type="ECO:0000256" key="17">
    <source>
        <dbReference type="ARBA" id="ARBA00023242"/>
    </source>
</evidence>
<keyword evidence="12" id="KW-1133">Transmembrane helix</keyword>
<evidence type="ECO:0000256" key="1">
    <source>
        <dbReference type="ARBA" id="ARBA00001974"/>
    </source>
</evidence>
<dbReference type="SMART" id="SM00320">
    <property type="entry name" value="WD40"/>
    <property type="match status" value="4"/>
</dbReference>
<dbReference type="Gene3D" id="3.40.50.80">
    <property type="entry name" value="Nucleotide-binding domain of ferredoxin-NADP reductase (FNR) module"/>
    <property type="match status" value="1"/>
</dbReference>
<evidence type="ECO:0000313" key="21">
    <source>
        <dbReference type="EMBL" id="GAO46785.1"/>
    </source>
</evidence>
<dbReference type="SUPFAM" id="SSF63380">
    <property type="entry name" value="Riboflavin synthase domain-like"/>
    <property type="match status" value="1"/>
</dbReference>
<dbReference type="FunFam" id="2.40.30.10:FF:000032">
    <property type="entry name" value="NADH-cytochrome b5 reductase"/>
    <property type="match status" value="1"/>
</dbReference>
<gene>
    <name evidence="21" type="ORF">G7K_1004-t1</name>
</gene>
<dbReference type="GO" id="GO:0005741">
    <property type="term" value="C:mitochondrial outer membrane"/>
    <property type="evidence" value="ECO:0007669"/>
    <property type="project" value="UniProtKB-SubCell"/>
</dbReference>
<dbReference type="InterPro" id="IPR008333">
    <property type="entry name" value="Cbr1-like_FAD-bd_dom"/>
</dbReference>
<dbReference type="InterPro" id="IPR015943">
    <property type="entry name" value="WD40/YVTN_repeat-like_dom_sf"/>
</dbReference>
<dbReference type="InterPro" id="IPR001680">
    <property type="entry name" value="WD40_rpt"/>
</dbReference>
<dbReference type="PROSITE" id="PS51384">
    <property type="entry name" value="FAD_FR"/>
    <property type="match status" value="1"/>
</dbReference>
<dbReference type="InterPro" id="IPR017938">
    <property type="entry name" value="Riboflavin_synthase-like_b-brl"/>
</dbReference>
<evidence type="ECO:0000256" key="16">
    <source>
        <dbReference type="ARBA" id="ARBA00023136"/>
    </source>
</evidence>
<dbReference type="EMBL" id="BACD03000005">
    <property type="protein sequence ID" value="GAO46785.1"/>
    <property type="molecule type" value="Genomic_DNA"/>
</dbReference>
<evidence type="ECO:0000256" key="3">
    <source>
        <dbReference type="ARBA" id="ARBA00004572"/>
    </source>
</evidence>
<evidence type="ECO:0000256" key="6">
    <source>
        <dbReference type="ARBA" id="ARBA00022574"/>
    </source>
</evidence>
<dbReference type="InterPro" id="IPR001433">
    <property type="entry name" value="OxRdtase_FAD/NAD-bd"/>
</dbReference>
<keyword evidence="14" id="KW-0520">NAD</keyword>
<dbReference type="AlphaFoldDB" id="A0A0E9NBL0"/>
<dbReference type="Pfam" id="PF00400">
    <property type="entry name" value="WD40"/>
    <property type="match status" value="2"/>
</dbReference>
<dbReference type="PRINTS" id="PR00406">
    <property type="entry name" value="CYTB5RDTASE"/>
</dbReference>
<evidence type="ECO:0000256" key="8">
    <source>
        <dbReference type="ARBA" id="ARBA00022692"/>
    </source>
</evidence>
<dbReference type="InterPro" id="IPR039261">
    <property type="entry name" value="FNR_nucleotide-bd"/>
</dbReference>
<evidence type="ECO:0000256" key="7">
    <source>
        <dbReference type="ARBA" id="ARBA00022630"/>
    </source>
</evidence>
<dbReference type="GO" id="GO:0048188">
    <property type="term" value="C:Set1C/COMPASS complex"/>
    <property type="evidence" value="ECO:0007669"/>
    <property type="project" value="InterPro"/>
</dbReference>
<feature type="repeat" description="WD" evidence="19">
    <location>
        <begin position="98"/>
        <end position="139"/>
    </location>
</feature>
<dbReference type="Pfam" id="PF00970">
    <property type="entry name" value="FAD_binding_6"/>
    <property type="match status" value="1"/>
</dbReference>
<dbReference type="PROSITE" id="PS50082">
    <property type="entry name" value="WD_REPEATS_2"/>
    <property type="match status" value="2"/>
</dbReference>
<evidence type="ECO:0000259" key="20">
    <source>
        <dbReference type="PROSITE" id="PS51384"/>
    </source>
</evidence>
<proteinExistence type="inferred from homology"/>
<dbReference type="Pfam" id="PF00175">
    <property type="entry name" value="NAD_binding_1"/>
    <property type="match status" value="1"/>
</dbReference>
<dbReference type="Gene3D" id="2.40.30.10">
    <property type="entry name" value="Translation factors"/>
    <property type="match status" value="1"/>
</dbReference>
<comment type="cofactor">
    <cofactor evidence="1">
        <name>FAD</name>
        <dbReference type="ChEBI" id="CHEBI:57692"/>
    </cofactor>
</comment>
<dbReference type="GO" id="GO:0090524">
    <property type="term" value="F:cytochrome-b5 reductase activity, acting on NADH"/>
    <property type="evidence" value="ECO:0007669"/>
    <property type="project" value="UniProtKB-EC"/>
</dbReference>
<organism evidence="21 22">
    <name type="scientific">Saitoella complicata (strain BCRC 22490 / CBS 7301 / JCM 7358 / NBRC 10748 / NRRL Y-17804)</name>
    <dbReference type="NCBI Taxonomy" id="698492"/>
    <lineage>
        <taxon>Eukaryota</taxon>
        <taxon>Fungi</taxon>
        <taxon>Dikarya</taxon>
        <taxon>Ascomycota</taxon>
        <taxon>Taphrinomycotina</taxon>
        <taxon>Taphrinomycotina incertae sedis</taxon>
        <taxon>Saitoella</taxon>
    </lineage>
</organism>
<dbReference type="Gene3D" id="2.130.10.10">
    <property type="entry name" value="YVTN repeat-like/Quinoprotein amine dehydrogenase"/>
    <property type="match status" value="2"/>
</dbReference>
<evidence type="ECO:0000256" key="4">
    <source>
        <dbReference type="ARBA" id="ARBA00006105"/>
    </source>
</evidence>
<evidence type="ECO:0000256" key="19">
    <source>
        <dbReference type="PROSITE-ProRule" id="PRU00221"/>
    </source>
</evidence>
<comment type="subcellular location">
    <subcellularLocation>
        <location evidence="3">Mitochondrion outer membrane</location>
        <topology evidence="3">Single-pass membrane protein</topology>
    </subcellularLocation>
    <subcellularLocation>
        <location evidence="2">Nucleus</location>
    </subcellularLocation>
</comment>
<keyword evidence="16" id="KW-0472">Membrane</keyword>
<protein>
    <recommendedName>
        <fullName evidence="5">cytochrome-b5 reductase</fullName>
        <ecNumber evidence="5">1.6.2.2</ecNumber>
    </recommendedName>
</protein>
<dbReference type="InterPro" id="IPR017927">
    <property type="entry name" value="FAD-bd_FR_type"/>
</dbReference>
<reference evidence="21 22" key="1">
    <citation type="journal article" date="2011" name="J. Gen. Appl. Microbiol.">
        <title>Draft genome sequencing of the enigmatic yeast Saitoella complicata.</title>
        <authorList>
            <person name="Nishida H."/>
            <person name="Hamamoto M."/>
            <person name="Sugiyama J."/>
        </authorList>
    </citation>
    <scope>NUCLEOTIDE SEQUENCE [LARGE SCALE GENOMIC DNA]</scope>
    <source>
        <strain evidence="21 22">NRRL Y-17804</strain>
    </source>
</reference>
<dbReference type="PANTHER" id="PTHR44040:SF1">
    <property type="entry name" value="RETINOBLASTOMA-BINDING PROTEIN 5"/>
    <property type="match status" value="1"/>
</dbReference>
<dbReference type="STRING" id="698492.A0A0E9NBL0"/>
<reference evidence="21 22" key="2">
    <citation type="journal article" date="2014" name="J. Gen. Appl. Microbiol.">
        <title>The early diverging ascomycetous budding yeast Saitoella complicata has three histone deacetylases belonging to the Clr6, Hos2, and Rpd3 lineages.</title>
        <authorList>
            <person name="Nishida H."/>
            <person name="Matsumoto T."/>
            <person name="Kondo S."/>
            <person name="Hamamoto M."/>
            <person name="Yoshikawa H."/>
        </authorList>
    </citation>
    <scope>NUCLEOTIDE SEQUENCE [LARGE SCALE GENOMIC DNA]</scope>
    <source>
        <strain evidence="21 22">NRRL Y-17804</strain>
    </source>
</reference>
<evidence type="ECO:0000313" key="22">
    <source>
        <dbReference type="Proteomes" id="UP000033140"/>
    </source>
</evidence>
<dbReference type="InterPro" id="IPR019775">
    <property type="entry name" value="WD40_repeat_CS"/>
</dbReference>
<dbReference type="CDD" id="cd06183">
    <property type="entry name" value="cyt_b5_reduct_like"/>
    <property type="match status" value="1"/>
</dbReference>
<reference evidence="21 22" key="3">
    <citation type="journal article" date="2015" name="Genome Announc.">
        <title>Draft Genome Sequence of the Archiascomycetous Yeast Saitoella complicata.</title>
        <authorList>
            <person name="Yamauchi K."/>
            <person name="Kondo S."/>
            <person name="Hamamoto M."/>
            <person name="Takahashi Y."/>
            <person name="Ogura Y."/>
            <person name="Hayashi T."/>
            <person name="Nishida H."/>
        </authorList>
    </citation>
    <scope>NUCLEOTIDE SEQUENCE [LARGE SCALE GENOMIC DNA]</scope>
    <source>
        <strain evidence="21 22">NRRL Y-17804</strain>
    </source>
</reference>
<keyword evidence="10" id="KW-1000">Mitochondrion outer membrane</keyword>
<evidence type="ECO:0000256" key="13">
    <source>
        <dbReference type="ARBA" id="ARBA00023002"/>
    </source>
</evidence>
<dbReference type="EC" id="1.6.2.2" evidence="5"/>
<keyword evidence="7" id="KW-0285">Flavoprotein</keyword>
<evidence type="ECO:0000256" key="11">
    <source>
        <dbReference type="ARBA" id="ARBA00022827"/>
    </source>
</evidence>
<dbReference type="PROSITE" id="PS00678">
    <property type="entry name" value="WD_REPEATS_1"/>
    <property type="match status" value="1"/>
</dbReference>
<keyword evidence="13" id="KW-0560">Oxidoreductase</keyword>
<dbReference type="Proteomes" id="UP000033140">
    <property type="component" value="Unassembled WGS sequence"/>
</dbReference>
<evidence type="ECO:0000256" key="2">
    <source>
        <dbReference type="ARBA" id="ARBA00004123"/>
    </source>
</evidence>
<accession>A0A0E9NBL0</accession>
<dbReference type="FunFam" id="3.40.50.80:FF:000009">
    <property type="entry name" value="NADH-cytochrome b5 reductase"/>
    <property type="match status" value="1"/>
</dbReference>
<dbReference type="SUPFAM" id="SSF50978">
    <property type="entry name" value="WD40 repeat-like"/>
    <property type="match status" value="1"/>
</dbReference>
<keyword evidence="22" id="KW-1185">Reference proteome</keyword>
<feature type="domain" description="FAD-binding FR-type" evidence="20">
    <location>
        <begin position="544"/>
        <end position="649"/>
    </location>
</feature>
<evidence type="ECO:0000256" key="14">
    <source>
        <dbReference type="ARBA" id="ARBA00023027"/>
    </source>
</evidence>
<keyword evidence="9" id="KW-0677">Repeat</keyword>
<evidence type="ECO:0000256" key="5">
    <source>
        <dbReference type="ARBA" id="ARBA00012011"/>
    </source>
</evidence>
<dbReference type="InterPro" id="IPR036322">
    <property type="entry name" value="WD40_repeat_dom_sf"/>
</dbReference>
<keyword evidence="8" id="KW-0812">Transmembrane</keyword>
<keyword evidence="6 19" id="KW-0853">WD repeat</keyword>
<keyword evidence="11" id="KW-0274">FAD</keyword>
<comment type="similarity">
    <text evidence="4">Belongs to the flavoprotein pyridine nucleotide cytochrome reductase family.</text>
</comment>
<evidence type="ECO:0000256" key="10">
    <source>
        <dbReference type="ARBA" id="ARBA00022787"/>
    </source>
</evidence>
<comment type="caution">
    <text evidence="21">The sequence shown here is derived from an EMBL/GenBank/DDBJ whole genome shotgun (WGS) entry which is preliminary data.</text>
</comment>
<dbReference type="InterPro" id="IPR037850">
    <property type="entry name" value="RBBP5/Swd1"/>
</dbReference>
<feature type="repeat" description="WD" evidence="19">
    <location>
        <begin position="66"/>
        <end position="97"/>
    </location>
</feature>
<sequence length="816" mass="91402">MKKRRIGCGGSGRIPVSSSVNDAMPVARRSWFADVGMANLELLDPFAQDYPETLVTQLSFGHACCLRFNRTGSHLAAGLLDGSVVIWDFLTHGPVRTLKGHTRPINSVSWSRCGRYVLSAARDWKLVLWDLQDGSRLHTVRFEAPIWGADMHPSNHLICVAALFEDKPCLVDMSSGEVVKHVLPTVPLRSQEDIEGMTEKQVASDASQQTLVTIWDKSGSYILSGTSKGWINIIAYPSLDIVKSIRIGNTNIKHMRLSPSGRELVLNPADRIIRTIQLPDLATVTVEAEIEIEYKFQDVINRLQWNAAAFSQSGDYVLAASHKRTEIYIWERASGTPLVKILEGTREELVDMDWHPVQPLVVAAGLEQGVIYVWAIPQAENWSALAPDFVELEENVEYEEREDEFDIVDDEELNKRKAVNEDEDVDITTIDQRELDQEGFRIPVILEKDEESIPHFEGRVHPHRTSTPEKKIMFTFRNIAHCARQQARGYATASKPQASKAGRNAAIGGGATILALTGWFANAEEKAKEAKDKLVPPTKALKADEWVDLKLVEITKINHNTSVFRFHLPEDNAVSGLEAASCLLTKYKGPNMEKPVIRPYTPVSDDEQRGYIDLLIKKYEGGPMSTHIHDMNVDQRLSFKGPIPKYKWEENKHNHVALIAGGTGIAPMYQLCRAIFKNPNDKTKVTLCFGNIAEEDILLKRQLEDLEQEFPQRFRAFYVLEKGPEEWKGGKGYIGKELLQTVLPSPESEKIKIFVCGPPAMYKAISGTKKSPKDQGETRCSSSNLADYIHSLTASMVEEGTIDITTFWGDYVRLGG</sequence>
<comment type="catalytic activity">
    <reaction evidence="18">
        <text>2 Fe(III)-[cytochrome b5] + NADH = 2 Fe(II)-[cytochrome b5] + NAD(+) + H(+)</text>
        <dbReference type="Rhea" id="RHEA:46680"/>
        <dbReference type="Rhea" id="RHEA-COMP:10438"/>
        <dbReference type="Rhea" id="RHEA-COMP:10439"/>
        <dbReference type="ChEBI" id="CHEBI:15378"/>
        <dbReference type="ChEBI" id="CHEBI:29033"/>
        <dbReference type="ChEBI" id="CHEBI:29034"/>
        <dbReference type="ChEBI" id="CHEBI:57540"/>
        <dbReference type="ChEBI" id="CHEBI:57945"/>
        <dbReference type="EC" id="1.6.2.2"/>
    </reaction>
</comment>
<keyword evidence="15" id="KW-0496">Mitochondrion</keyword>
<dbReference type="PRINTS" id="PR00371">
    <property type="entry name" value="FPNCR"/>
</dbReference>
<evidence type="ECO:0000256" key="12">
    <source>
        <dbReference type="ARBA" id="ARBA00022989"/>
    </source>
</evidence>
<dbReference type="PANTHER" id="PTHR44040">
    <property type="entry name" value="RETINOBLASTOMA-BINDING PROTEIN 5"/>
    <property type="match status" value="1"/>
</dbReference>
<dbReference type="SUPFAM" id="SSF52343">
    <property type="entry name" value="Ferredoxin reductase-like, C-terminal NADP-linked domain"/>
    <property type="match status" value="1"/>
</dbReference>
<evidence type="ECO:0000256" key="15">
    <source>
        <dbReference type="ARBA" id="ARBA00023128"/>
    </source>
</evidence>
<dbReference type="InterPro" id="IPR001709">
    <property type="entry name" value="Flavoprot_Pyr_Nucl_cyt_Rdtase"/>
</dbReference>
<keyword evidence="17" id="KW-0539">Nucleus</keyword>
<dbReference type="PROSITE" id="PS50294">
    <property type="entry name" value="WD_REPEATS_REGION"/>
    <property type="match status" value="1"/>
</dbReference>